<dbReference type="EMBL" id="DWYG01000017">
    <property type="protein sequence ID" value="HJB41195.1"/>
    <property type="molecule type" value="Genomic_DNA"/>
</dbReference>
<proteinExistence type="predicted"/>
<evidence type="ECO:0000256" key="1">
    <source>
        <dbReference type="SAM" id="Phobius"/>
    </source>
</evidence>
<evidence type="ECO:0000313" key="4">
    <source>
        <dbReference type="Proteomes" id="UP000886803"/>
    </source>
</evidence>
<keyword evidence="1" id="KW-0812">Transmembrane</keyword>
<keyword evidence="1" id="KW-0472">Membrane</keyword>
<dbReference type="AlphaFoldDB" id="A0A9D2S3D1"/>
<sequence>MKSEPNAGPNAVVSFDALLTLALQEQTRRELAALPDAEALQTLYPDTAGWDKRLRRALAERRKLESKAARSAPRVRWMPLRRLVTVAAVLVLVLAGALATSAEVRYAVRHAVLQWTDIDLRLTYDTEGAPADLTLPQGYADHYVPEGFVLDEGNSYDMEEEFFHGYDRMVNGEKYSYSVTCYVIRPGGQIESFDSEHTVYEMIQVNGIEATLGTSSNYDGSTSYYLFWEDNGIHHTVYGNLAKEEILKIAEAIY</sequence>
<dbReference type="Pfam" id="PF14285">
    <property type="entry name" value="DUF4367"/>
    <property type="match status" value="1"/>
</dbReference>
<reference evidence="3" key="2">
    <citation type="submission" date="2021-04" db="EMBL/GenBank/DDBJ databases">
        <authorList>
            <person name="Gilroy R."/>
        </authorList>
    </citation>
    <scope>NUCLEOTIDE SEQUENCE</scope>
    <source>
        <strain evidence="3">ChiBcec8-13705</strain>
    </source>
</reference>
<gene>
    <name evidence="3" type="ORF">H9945_01700</name>
</gene>
<feature type="transmembrane region" description="Helical" evidence="1">
    <location>
        <begin position="80"/>
        <end position="99"/>
    </location>
</feature>
<comment type="caution">
    <text evidence="3">The sequence shown here is derived from an EMBL/GenBank/DDBJ whole genome shotgun (WGS) entry which is preliminary data.</text>
</comment>
<dbReference type="Proteomes" id="UP000886803">
    <property type="component" value="Unassembled WGS sequence"/>
</dbReference>
<evidence type="ECO:0000259" key="2">
    <source>
        <dbReference type="Pfam" id="PF14285"/>
    </source>
</evidence>
<evidence type="ECO:0000313" key="3">
    <source>
        <dbReference type="EMBL" id="HJB41195.1"/>
    </source>
</evidence>
<keyword evidence="1" id="KW-1133">Transmembrane helix</keyword>
<organism evidence="3 4">
    <name type="scientific">Candidatus Gemmiger avicola</name>
    <dbReference type="NCBI Taxonomy" id="2838605"/>
    <lineage>
        <taxon>Bacteria</taxon>
        <taxon>Bacillati</taxon>
        <taxon>Bacillota</taxon>
        <taxon>Clostridia</taxon>
        <taxon>Eubacteriales</taxon>
        <taxon>Gemmiger</taxon>
    </lineage>
</organism>
<protein>
    <submittedName>
        <fullName evidence="3">DUF4367 domain-containing protein</fullName>
    </submittedName>
</protein>
<name>A0A9D2S3D1_9FIRM</name>
<dbReference type="InterPro" id="IPR025377">
    <property type="entry name" value="DUF4367"/>
</dbReference>
<feature type="domain" description="DUF4367" evidence="2">
    <location>
        <begin position="139"/>
        <end position="253"/>
    </location>
</feature>
<reference evidence="3" key="1">
    <citation type="journal article" date="2021" name="PeerJ">
        <title>Extensive microbial diversity within the chicken gut microbiome revealed by metagenomics and culture.</title>
        <authorList>
            <person name="Gilroy R."/>
            <person name="Ravi A."/>
            <person name="Getino M."/>
            <person name="Pursley I."/>
            <person name="Horton D.L."/>
            <person name="Alikhan N.F."/>
            <person name="Baker D."/>
            <person name="Gharbi K."/>
            <person name="Hall N."/>
            <person name="Watson M."/>
            <person name="Adriaenssens E.M."/>
            <person name="Foster-Nyarko E."/>
            <person name="Jarju S."/>
            <person name="Secka A."/>
            <person name="Antonio M."/>
            <person name="Oren A."/>
            <person name="Chaudhuri R.R."/>
            <person name="La Ragione R."/>
            <person name="Hildebrand F."/>
            <person name="Pallen M.J."/>
        </authorList>
    </citation>
    <scope>NUCLEOTIDE SEQUENCE</scope>
    <source>
        <strain evidence="3">ChiBcec8-13705</strain>
    </source>
</reference>
<accession>A0A9D2S3D1</accession>